<dbReference type="OrthoDB" id="9913007at2"/>
<evidence type="ECO:0000256" key="1">
    <source>
        <dbReference type="SAM" id="MobiDB-lite"/>
    </source>
</evidence>
<accession>A0A1R4GHF6</accession>
<dbReference type="PROSITE" id="PS51257">
    <property type="entry name" value="PROKAR_LIPOPROTEIN"/>
    <property type="match status" value="1"/>
</dbReference>
<protein>
    <submittedName>
        <fullName evidence="3">Uncharacterized protein</fullName>
    </submittedName>
</protein>
<evidence type="ECO:0000256" key="2">
    <source>
        <dbReference type="SAM" id="SignalP"/>
    </source>
</evidence>
<feature type="region of interest" description="Disordered" evidence="1">
    <location>
        <begin position="29"/>
        <end position="129"/>
    </location>
</feature>
<keyword evidence="2" id="KW-0732">Signal</keyword>
<dbReference type="RefSeq" id="WP_143514070.1">
    <property type="nucleotide sequence ID" value="NZ_FUGE01000074.1"/>
</dbReference>
<reference evidence="3 4" key="1">
    <citation type="submission" date="2017-02" db="EMBL/GenBank/DDBJ databases">
        <authorList>
            <person name="Peterson S.W."/>
        </authorList>
    </citation>
    <scope>NUCLEOTIDE SEQUENCE [LARGE SCALE GENOMIC DNA]</scope>
    <source>
        <strain evidence="3">Psychrobacter_piechaudii</strain>
    </source>
</reference>
<dbReference type="Proteomes" id="UP000188357">
    <property type="component" value="Unassembled WGS sequence"/>
</dbReference>
<feature type="chain" id="PRO_5012435913" evidence="2">
    <location>
        <begin position="25"/>
        <end position="129"/>
    </location>
</feature>
<gene>
    <name evidence="3" type="ORF">A1232T_00483</name>
</gene>
<proteinExistence type="predicted"/>
<feature type="compositionally biased region" description="Basic and acidic residues" evidence="1">
    <location>
        <begin position="62"/>
        <end position="75"/>
    </location>
</feature>
<evidence type="ECO:0000313" key="3">
    <source>
        <dbReference type="EMBL" id="SJM67626.1"/>
    </source>
</evidence>
<feature type="signal peptide" evidence="2">
    <location>
        <begin position="1"/>
        <end position="24"/>
    </location>
</feature>
<name>A0A1R4GHF6_9GAMM</name>
<dbReference type="EMBL" id="FUGE01000074">
    <property type="protein sequence ID" value="SJM67626.1"/>
    <property type="molecule type" value="Genomic_DNA"/>
</dbReference>
<keyword evidence="4" id="KW-1185">Reference proteome</keyword>
<sequence length="129" mass="13693">MKNLKKSILAPVFAVGLLSMGVTACDNAANAPEAEEPVESSSIETQDNTDAMATDSNMGTVEEGHEMNNMEDHGMGENAMQDESMTKPEGDSTQPDPNASGAEGEVDTDMLDQDQIIDGTETEEHISTN</sequence>
<organism evidence="3 4">
    <name type="scientific">Psychrobacter piechaudii</name>
    <dbReference type="NCBI Taxonomy" id="1945521"/>
    <lineage>
        <taxon>Bacteria</taxon>
        <taxon>Pseudomonadati</taxon>
        <taxon>Pseudomonadota</taxon>
        <taxon>Gammaproteobacteria</taxon>
        <taxon>Moraxellales</taxon>
        <taxon>Moraxellaceae</taxon>
        <taxon>Psychrobacter</taxon>
    </lineage>
</organism>
<feature type="compositionally biased region" description="Polar residues" evidence="1">
    <location>
        <begin position="40"/>
        <end position="59"/>
    </location>
</feature>
<dbReference type="AlphaFoldDB" id="A0A1R4GHF6"/>
<evidence type="ECO:0000313" key="4">
    <source>
        <dbReference type="Proteomes" id="UP000188357"/>
    </source>
</evidence>